<dbReference type="EMBL" id="JABXBU010002231">
    <property type="protein sequence ID" value="KAF8765178.1"/>
    <property type="molecule type" value="Genomic_DNA"/>
</dbReference>
<name>A0A8T0E2Z1_ARGBR</name>
<evidence type="ECO:0000313" key="2">
    <source>
        <dbReference type="Proteomes" id="UP000807504"/>
    </source>
</evidence>
<gene>
    <name evidence="1" type="ORF">HNY73_023166</name>
</gene>
<reference evidence="1" key="1">
    <citation type="journal article" date="2020" name="bioRxiv">
        <title>Chromosome-level reference genome of the European wasp spider Argiope bruennichi: a resource for studies on range expansion and evolutionary adaptation.</title>
        <authorList>
            <person name="Sheffer M.M."/>
            <person name="Hoppe A."/>
            <person name="Krehenwinkel H."/>
            <person name="Uhl G."/>
            <person name="Kuss A.W."/>
            <person name="Jensen L."/>
            <person name="Jensen C."/>
            <person name="Gillespie R.G."/>
            <person name="Hoff K.J."/>
            <person name="Prost S."/>
        </authorList>
    </citation>
    <scope>NUCLEOTIDE SEQUENCE</scope>
</reference>
<dbReference type="AlphaFoldDB" id="A0A8T0E2Z1"/>
<protein>
    <submittedName>
        <fullName evidence="1">Uncharacterized protein</fullName>
    </submittedName>
</protein>
<proteinExistence type="predicted"/>
<sequence>MQCNSSTRRHFIVKSQPYELLQFFNRKRDSTSIIVIFICNTREAVCADTGVSHSVAGQKLCQLLKSLSPEQNFGNDSRRWTDTGNGDTPTVVNINVKGENIPTELMVLKNGRGNGTLAASICKEQR</sequence>
<comment type="caution">
    <text evidence="1">The sequence shown here is derived from an EMBL/GenBank/DDBJ whole genome shotgun (WGS) entry which is preliminary data.</text>
</comment>
<keyword evidence="2" id="KW-1185">Reference proteome</keyword>
<organism evidence="1 2">
    <name type="scientific">Argiope bruennichi</name>
    <name type="common">Wasp spider</name>
    <name type="synonym">Aranea bruennichi</name>
    <dbReference type="NCBI Taxonomy" id="94029"/>
    <lineage>
        <taxon>Eukaryota</taxon>
        <taxon>Metazoa</taxon>
        <taxon>Ecdysozoa</taxon>
        <taxon>Arthropoda</taxon>
        <taxon>Chelicerata</taxon>
        <taxon>Arachnida</taxon>
        <taxon>Araneae</taxon>
        <taxon>Araneomorphae</taxon>
        <taxon>Entelegynae</taxon>
        <taxon>Araneoidea</taxon>
        <taxon>Araneidae</taxon>
        <taxon>Argiope</taxon>
    </lineage>
</organism>
<dbReference type="Proteomes" id="UP000807504">
    <property type="component" value="Unassembled WGS sequence"/>
</dbReference>
<accession>A0A8T0E2Z1</accession>
<evidence type="ECO:0000313" key="1">
    <source>
        <dbReference type="EMBL" id="KAF8765178.1"/>
    </source>
</evidence>
<reference evidence="1" key="2">
    <citation type="submission" date="2020-06" db="EMBL/GenBank/DDBJ databases">
        <authorList>
            <person name="Sheffer M."/>
        </authorList>
    </citation>
    <scope>NUCLEOTIDE SEQUENCE</scope>
</reference>